<dbReference type="PANTHER" id="PTHR30065:SF8">
    <property type="entry name" value="FLAGELLAR BIOSYNTHETIC PROTEIN FLIR"/>
    <property type="match status" value="1"/>
</dbReference>
<keyword evidence="8" id="KW-0969">Cilium</keyword>
<keyword evidence="9" id="KW-1185">Reference proteome</keyword>
<dbReference type="GO" id="GO:0006605">
    <property type="term" value="P:protein targeting"/>
    <property type="evidence" value="ECO:0007669"/>
    <property type="project" value="InterPro"/>
</dbReference>
<dbReference type="PANTHER" id="PTHR30065">
    <property type="entry name" value="FLAGELLAR BIOSYNTHETIC PROTEIN FLIR"/>
    <property type="match status" value="1"/>
</dbReference>
<keyword evidence="6 7" id="KW-0472">Membrane</keyword>
<reference evidence="9" key="1">
    <citation type="submission" date="2017-12" db="EMBL/GenBank/DDBJ databases">
        <title>Draft genome sequence of Telmatospirillum siberiense 26-4b1T, an acidotolerant peatland alphaproteobacterium potentially involved in sulfur cycling.</title>
        <authorList>
            <person name="Hausmann B."/>
            <person name="Pjevac P."/>
            <person name="Schreck K."/>
            <person name="Herbold C.W."/>
            <person name="Daims H."/>
            <person name="Wagner M."/>
            <person name="Pester M."/>
            <person name="Loy A."/>
        </authorList>
    </citation>
    <scope>NUCLEOTIDE SEQUENCE [LARGE SCALE GENOMIC DNA]</scope>
    <source>
        <strain evidence="9">26-4b1</strain>
    </source>
</reference>
<protein>
    <submittedName>
        <fullName evidence="8">Flagellar type III secretion system protein FliR</fullName>
    </submittedName>
</protein>
<evidence type="ECO:0000256" key="7">
    <source>
        <dbReference type="SAM" id="Phobius"/>
    </source>
</evidence>
<dbReference type="EMBL" id="PIUM01000002">
    <property type="protein sequence ID" value="PKU26026.1"/>
    <property type="molecule type" value="Genomic_DNA"/>
</dbReference>
<keyword evidence="8" id="KW-0282">Flagellum</keyword>
<feature type="transmembrane region" description="Helical" evidence="7">
    <location>
        <begin position="219"/>
        <end position="240"/>
    </location>
</feature>
<feature type="transmembrane region" description="Helical" evidence="7">
    <location>
        <begin position="77"/>
        <end position="103"/>
    </location>
</feature>
<comment type="similarity">
    <text evidence="2">Belongs to the FliR/MopE/SpaR family.</text>
</comment>
<organism evidence="8 9">
    <name type="scientific">Telmatospirillum siberiense</name>
    <dbReference type="NCBI Taxonomy" id="382514"/>
    <lineage>
        <taxon>Bacteria</taxon>
        <taxon>Pseudomonadati</taxon>
        <taxon>Pseudomonadota</taxon>
        <taxon>Alphaproteobacteria</taxon>
        <taxon>Rhodospirillales</taxon>
        <taxon>Rhodospirillaceae</taxon>
        <taxon>Telmatospirillum</taxon>
    </lineage>
</organism>
<feature type="transmembrane region" description="Helical" evidence="7">
    <location>
        <begin position="185"/>
        <end position="207"/>
    </location>
</feature>
<evidence type="ECO:0000256" key="6">
    <source>
        <dbReference type="ARBA" id="ARBA00023136"/>
    </source>
</evidence>
<evidence type="ECO:0000256" key="1">
    <source>
        <dbReference type="ARBA" id="ARBA00004651"/>
    </source>
</evidence>
<feature type="transmembrane region" description="Helical" evidence="7">
    <location>
        <begin position="123"/>
        <end position="139"/>
    </location>
</feature>
<dbReference type="GO" id="GO:0005886">
    <property type="term" value="C:plasma membrane"/>
    <property type="evidence" value="ECO:0007669"/>
    <property type="project" value="UniProtKB-SubCell"/>
</dbReference>
<comment type="caution">
    <text evidence="8">The sequence shown here is derived from an EMBL/GenBank/DDBJ whole genome shotgun (WGS) entry which is preliminary data.</text>
</comment>
<feature type="transmembrane region" description="Helical" evidence="7">
    <location>
        <begin position="39"/>
        <end position="57"/>
    </location>
</feature>
<accession>A0A2N3Q051</accession>
<keyword evidence="3" id="KW-1003">Cell membrane</keyword>
<feature type="transmembrane region" description="Helical" evidence="7">
    <location>
        <begin position="6"/>
        <end position="27"/>
    </location>
</feature>
<dbReference type="RefSeq" id="WP_101248987.1">
    <property type="nucleotide sequence ID" value="NZ_PIUM01000002.1"/>
</dbReference>
<evidence type="ECO:0000256" key="4">
    <source>
        <dbReference type="ARBA" id="ARBA00022692"/>
    </source>
</evidence>
<evidence type="ECO:0000256" key="2">
    <source>
        <dbReference type="ARBA" id="ARBA00009772"/>
    </source>
</evidence>
<dbReference type="PRINTS" id="PR00953">
    <property type="entry name" value="TYPE3IMRPROT"/>
</dbReference>
<dbReference type="Proteomes" id="UP000233293">
    <property type="component" value="Unassembled WGS sequence"/>
</dbReference>
<dbReference type="InterPro" id="IPR002010">
    <property type="entry name" value="T3SS_IM_R"/>
</dbReference>
<gene>
    <name evidence="8" type="ORF">CWS72_02465</name>
</gene>
<name>A0A2N3Q051_9PROT</name>
<dbReference type="Pfam" id="PF01311">
    <property type="entry name" value="Bac_export_1"/>
    <property type="match status" value="1"/>
</dbReference>
<evidence type="ECO:0000313" key="9">
    <source>
        <dbReference type="Proteomes" id="UP000233293"/>
    </source>
</evidence>
<evidence type="ECO:0000313" key="8">
    <source>
        <dbReference type="EMBL" id="PKU26026.1"/>
    </source>
</evidence>
<dbReference type="AlphaFoldDB" id="A0A2N3Q051"/>
<keyword evidence="5 7" id="KW-1133">Transmembrane helix</keyword>
<sequence length="254" mass="27786">MLREMLASNVYAILLIFARFGAAMMLFPGLNSTTVPVRFRLLLAAMTAFLVSSSIAGRLPPMPPDFISLLLLIAEEITVGLFFGIVMQVLIMPIDVAGSFIGYSVGLTNMFTSDPVTAQQNQLLTGMLNLIAVNVIFLTDSHHLMFQAVVDSYSLFVPGQPIPFDDLSQALWRTASDAMLVSFKLAAPSLVFALTFNTGLALLNRLVPQMQVFFVGMPMQILGGLGILGFCMSPIMTWFLRNFSDGLLAYMVPR</sequence>
<evidence type="ECO:0000256" key="5">
    <source>
        <dbReference type="ARBA" id="ARBA00022989"/>
    </source>
</evidence>
<proteinExistence type="inferred from homology"/>
<keyword evidence="8" id="KW-0966">Cell projection</keyword>
<comment type="subcellular location">
    <subcellularLocation>
        <location evidence="1">Cell membrane</location>
        <topology evidence="1">Multi-pass membrane protein</topology>
    </subcellularLocation>
</comment>
<keyword evidence="4 7" id="KW-0812">Transmembrane</keyword>
<dbReference type="OrthoDB" id="9779817at2"/>
<evidence type="ECO:0000256" key="3">
    <source>
        <dbReference type="ARBA" id="ARBA00022475"/>
    </source>
</evidence>